<dbReference type="RefSeq" id="XP_040635220.1">
    <property type="nucleotide sequence ID" value="XM_040782946.1"/>
</dbReference>
<dbReference type="HOGENOM" id="CLU_1539704_0_0_1"/>
<protein>
    <submittedName>
        <fullName evidence="1">Uncharacterized protein</fullName>
    </submittedName>
</protein>
<organism evidence="1 2">
    <name type="scientific">Aspergillus ruber (strain CBS 135680)</name>
    <dbReference type="NCBI Taxonomy" id="1388766"/>
    <lineage>
        <taxon>Eukaryota</taxon>
        <taxon>Fungi</taxon>
        <taxon>Dikarya</taxon>
        <taxon>Ascomycota</taxon>
        <taxon>Pezizomycotina</taxon>
        <taxon>Eurotiomycetes</taxon>
        <taxon>Eurotiomycetidae</taxon>
        <taxon>Eurotiales</taxon>
        <taxon>Aspergillaceae</taxon>
        <taxon>Aspergillus</taxon>
        <taxon>Aspergillus subgen. Aspergillus</taxon>
    </lineage>
</organism>
<sequence length="174" mass="19400">MSGNLSTFPIEPIQEFVDANSFPDFGSSSFPLFALGPVPYSVLKDISATINEQSRSELGFSPEEYNELGPVIDVPDKWDLSGKSLDDAAHHHFSLFNPCERLPTGDPKWYPVGFVLALKNDWRDKGLILAYLQKEDGYLALKSCVVKTDELGEQLVSFRQGDAEFDYARGFIEA</sequence>
<proteinExistence type="predicted"/>
<dbReference type="OrthoDB" id="3734435at2759"/>
<dbReference type="Proteomes" id="UP000019804">
    <property type="component" value="Unassembled WGS sequence"/>
</dbReference>
<keyword evidence="2" id="KW-1185">Reference proteome</keyword>
<reference evidence="2" key="1">
    <citation type="journal article" date="2014" name="Nat. Commun.">
        <title>Genomic adaptations of the halophilic Dead Sea filamentous fungus Eurotium rubrum.</title>
        <authorList>
            <person name="Kis-Papo T."/>
            <person name="Weig A.R."/>
            <person name="Riley R."/>
            <person name="Persoh D."/>
            <person name="Salamov A."/>
            <person name="Sun H."/>
            <person name="Lipzen A."/>
            <person name="Wasser S.P."/>
            <person name="Rambold G."/>
            <person name="Grigoriev I.V."/>
            <person name="Nevo E."/>
        </authorList>
    </citation>
    <scope>NUCLEOTIDE SEQUENCE [LARGE SCALE GENOMIC DNA]</scope>
    <source>
        <strain evidence="2">CBS 135680</strain>
    </source>
</reference>
<evidence type="ECO:0000313" key="2">
    <source>
        <dbReference type="Proteomes" id="UP000019804"/>
    </source>
</evidence>
<evidence type="ECO:0000313" key="1">
    <source>
        <dbReference type="EMBL" id="EYE91530.1"/>
    </source>
</evidence>
<dbReference type="AlphaFoldDB" id="A0A017S5Y5"/>
<accession>A0A017S5Y5</accession>
<dbReference type="GeneID" id="63698070"/>
<gene>
    <name evidence="1" type="ORF">EURHEDRAFT_416412</name>
</gene>
<name>A0A017S5Y5_ASPRC</name>
<dbReference type="EMBL" id="KK088444">
    <property type="protein sequence ID" value="EYE91530.1"/>
    <property type="molecule type" value="Genomic_DNA"/>
</dbReference>